<reference evidence="1 2" key="1">
    <citation type="journal article" date="2014" name="Curr. Biol.">
        <title>The genome of the clonal raider ant Cerapachys biroi.</title>
        <authorList>
            <person name="Oxley P.R."/>
            <person name="Ji L."/>
            <person name="Fetter-Pruneda I."/>
            <person name="McKenzie S.K."/>
            <person name="Li C."/>
            <person name="Hu H."/>
            <person name="Zhang G."/>
            <person name="Kronauer D.J."/>
        </authorList>
    </citation>
    <scope>NUCLEOTIDE SEQUENCE [LARGE SCALE GENOMIC DNA]</scope>
</reference>
<sequence>MVERWVKSAVSPDWTVILGWGTFWIPAANSPRKLPLIAPPWKLPYRRGKALSPFPTSPSPLKISLDEEDEGTTALAYIPESLRNSDLVETTRLGKFPRDEKSLNSEIRFGKDIIDQKWTF</sequence>
<accession>A0A026WV57</accession>
<proteinExistence type="predicted"/>
<name>A0A026WV57_OOCBI</name>
<organism evidence="1 2">
    <name type="scientific">Ooceraea biroi</name>
    <name type="common">Clonal raider ant</name>
    <name type="synonym">Cerapachys biroi</name>
    <dbReference type="NCBI Taxonomy" id="2015173"/>
    <lineage>
        <taxon>Eukaryota</taxon>
        <taxon>Metazoa</taxon>
        <taxon>Ecdysozoa</taxon>
        <taxon>Arthropoda</taxon>
        <taxon>Hexapoda</taxon>
        <taxon>Insecta</taxon>
        <taxon>Pterygota</taxon>
        <taxon>Neoptera</taxon>
        <taxon>Endopterygota</taxon>
        <taxon>Hymenoptera</taxon>
        <taxon>Apocrita</taxon>
        <taxon>Aculeata</taxon>
        <taxon>Formicoidea</taxon>
        <taxon>Formicidae</taxon>
        <taxon>Dorylinae</taxon>
        <taxon>Ooceraea</taxon>
    </lineage>
</organism>
<evidence type="ECO:0000313" key="1">
    <source>
        <dbReference type="EMBL" id="EZA59902.1"/>
    </source>
</evidence>
<gene>
    <name evidence="1" type="ORF">X777_16105</name>
</gene>
<dbReference type="AlphaFoldDB" id="A0A026WV57"/>
<dbReference type="Proteomes" id="UP000053097">
    <property type="component" value="Unassembled WGS sequence"/>
</dbReference>
<keyword evidence="2" id="KW-1185">Reference proteome</keyword>
<evidence type="ECO:0000313" key="2">
    <source>
        <dbReference type="Proteomes" id="UP000053097"/>
    </source>
</evidence>
<dbReference type="EMBL" id="KK107087">
    <property type="protein sequence ID" value="EZA59902.1"/>
    <property type="molecule type" value="Genomic_DNA"/>
</dbReference>
<protein>
    <submittedName>
        <fullName evidence="1">Uncharacterized protein</fullName>
    </submittedName>
</protein>